<comment type="similarity">
    <text evidence="2 6">Belongs to the FPP/GGPP synthase family.</text>
</comment>
<evidence type="ECO:0000256" key="1">
    <source>
        <dbReference type="ARBA" id="ARBA00001946"/>
    </source>
</evidence>
<evidence type="ECO:0000256" key="3">
    <source>
        <dbReference type="ARBA" id="ARBA00022679"/>
    </source>
</evidence>
<dbReference type="PROSITE" id="PS00444">
    <property type="entry name" value="POLYPRENYL_SYNTHASE_2"/>
    <property type="match status" value="1"/>
</dbReference>
<evidence type="ECO:0008006" key="10">
    <source>
        <dbReference type="Google" id="ProtNLM"/>
    </source>
</evidence>
<proteinExistence type="inferred from homology"/>
<dbReference type="InterPro" id="IPR008949">
    <property type="entry name" value="Isoprenoid_synthase_dom_sf"/>
</dbReference>
<evidence type="ECO:0000256" key="7">
    <source>
        <dbReference type="SAM" id="MobiDB-lite"/>
    </source>
</evidence>
<protein>
    <recommendedName>
        <fullName evidence="10">Heptaprenyl diphosphate synthase component II</fullName>
    </recommendedName>
</protein>
<dbReference type="Proteomes" id="UP000003175">
    <property type="component" value="Unassembled WGS sequence"/>
</dbReference>
<gene>
    <name evidence="8" type="ORF">HMPREF9432_00426</name>
</gene>
<dbReference type="PANTHER" id="PTHR12001">
    <property type="entry name" value="GERANYLGERANYL PYROPHOSPHATE SYNTHASE"/>
    <property type="match status" value="1"/>
</dbReference>
<feature type="region of interest" description="Disordered" evidence="7">
    <location>
        <begin position="1"/>
        <end position="21"/>
    </location>
</feature>
<name>A0ABN0DSL9_9FIRM</name>
<accession>A0ABN0DSL9</accession>
<evidence type="ECO:0000256" key="2">
    <source>
        <dbReference type="ARBA" id="ARBA00006706"/>
    </source>
</evidence>
<dbReference type="CDD" id="cd00685">
    <property type="entry name" value="Trans_IPPS_HT"/>
    <property type="match status" value="1"/>
</dbReference>
<keyword evidence="5" id="KW-0460">Magnesium</keyword>
<keyword evidence="9" id="KW-1185">Reference proteome</keyword>
<evidence type="ECO:0000313" key="9">
    <source>
        <dbReference type="Proteomes" id="UP000003175"/>
    </source>
</evidence>
<dbReference type="Pfam" id="PF00348">
    <property type="entry name" value="polyprenyl_synt"/>
    <property type="match status" value="1"/>
</dbReference>
<feature type="compositionally biased region" description="Basic and acidic residues" evidence="7">
    <location>
        <begin position="1"/>
        <end position="16"/>
    </location>
</feature>
<keyword evidence="3 6" id="KW-0808">Transferase</keyword>
<dbReference type="Gene3D" id="1.10.600.10">
    <property type="entry name" value="Farnesyl Diphosphate Synthase"/>
    <property type="match status" value="1"/>
</dbReference>
<dbReference type="PANTHER" id="PTHR12001:SF69">
    <property type="entry name" value="ALL TRANS-POLYPRENYL-DIPHOSPHATE SYNTHASE PDSS1"/>
    <property type="match status" value="1"/>
</dbReference>
<dbReference type="SUPFAM" id="SSF48576">
    <property type="entry name" value="Terpenoid synthases"/>
    <property type="match status" value="1"/>
</dbReference>
<dbReference type="SFLD" id="SFLDS00005">
    <property type="entry name" value="Isoprenoid_Synthase_Type_I"/>
    <property type="match status" value="1"/>
</dbReference>
<comment type="cofactor">
    <cofactor evidence="1">
        <name>Mg(2+)</name>
        <dbReference type="ChEBI" id="CHEBI:18420"/>
    </cofactor>
</comment>
<comment type="caution">
    <text evidence="8">The sequence shown here is derived from an EMBL/GenBank/DDBJ whole genome shotgun (WGS) entry which is preliminary data.</text>
</comment>
<evidence type="ECO:0000313" key="8">
    <source>
        <dbReference type="EMBL" id="EHG25925.1"/>
    </source>
</evidence>
<dbReference type="PROSITE" id="PS00723">
    <property type="entry name" value="POLYPRENYL_SYNTHASE_1"/>
    <property type="match status" value="1"/>
</dbReference>
<organism evidence="8 9">
    <name type="scientific">Selenomonas noxia F0398</name>
    <dbReference type="NCBI Taxonomy" id="702437"/>
    <lineage>
        <taxon>Bacteria</taxon>
        <taxon>Bacillati</taxon>
        <taxon>Bacillota</taxon>
        <taxon>Negativicutes</taxon>
        <taxon>Selenomonadales</taxon>
        <taxon>Selenomonadaceae</taxon>
        <taxon>Selenomonas</taxon>
    </lineage>
</organism>
<dbReference type="EMBL" id="ADGH01000003">
    <property type="protein sequence ID" value="EHG25925.1"/>
    <property type="molecule type" value="Genomic_DNA"/>
</dbReference>
<reference evidence="8 9" key="1">
    <citation type="submission" date="2011-08" db="EMBL/GenBank/DDBJ databases">
        <title>The Genome Sequence of Selenomonas noxia F0398.</title>
        <authorList>
            <consortium name="The Broad Institute Genome Sequencing Platform"/>
            <person name="Earl A."/>
            <person name="Ward D."/>
            <person name="Feldgarden M."/>
            <person name="Gevers D."/>
            <person name="Izard J."/>
            <person name="Ganesan A."/>
            <person name="Blanton J.M."/>
            <person name="Baranova O.V."/>
            <person name="Tanner A.C."/>
            <person name="Dewhirst F.E."/>
            <person name="Young S.K."/>
            <person name="Zeng Q."/>
            <person name="Gargeya S."/>
            <person name="Fitzgerald M."/>
            <person name="Haas B."/>
            <person name="Abouelleil A."/>
            <person name="Alvarado L."/>
            <person name="Arachchi H.M."/>
            <person name="Berlin A."/>
            <person name="Brown A."/>
            <person name="Chapman S.B."/>
            <person name="Chen Z."/>
            <person name="Dunbar C."/>
            <person name="Freedman E."/>
            <person name="Gearin G."/>
            <person name="Gellesch M."/>
            <person name="Goldberg J."/>
            <person name="Griggs A."/>
            <person name="Gujja S."/>
            <person name="Heiman D."/>
            <person name="Howarth C."/>
            <person name="Larson L."/>
            <person name="Lui A."/>
            <person name="MacDonald P.J.P."/>
            <person name="Montmayeur A."/>
            <person name="Murphy C."/>
            <person name="Neiman D."/>
            <person name="Pearson M."/>
            <person name="Priest M."/>
            <person name="Roberts A."/>
            <person name="Saif S."/>
            <person name="Shea T."/>
            <person name="Shenoy N."/>
            <person name="Sisk P."/>
            <person name="Stolte C."/>
            <person name="Sykes S."/>
            <person name="Wortman J."/>
            <person name="Nusbaum C."/>
            <person name="Birren B."/>
        </authorList>
    </citation>
    <scope>NUCLEOTIDE SEQUENCE [LARGE SCALE GENOMIC DNA]</scope>
    <source>
        <strain evidence="8 9">F0398</strain>
    </source>
</reference>
<evidence type="ECO:0000256" key="6">
    <source>
        <dbReference type="RuleBase" id="RU004466"/>
    </source>
</evidence>
<dbReference type="InterPro" id="IPR000092">
    <property type="entry name" value="Polyprenyl_synt"/>
</dbReference>
<keyword evidence="4" id="KW-0479">Metal-binding</keyword>
<dbReference type="InterPro" id="IPR033749">
    <property type="entry name" value="Polyprenyl_synt_CS"/>
</dbReference>
<evidence type="ECO:0000256" key="4">
    <source>
        <dbReference type="ARBA" id="ARBA00022723"/>
    </source>
</evidence>
<evidence type="ECO:0000256" key="5">
    <source>
        <dbReference type="ARBA" id="ARBA00022842"/>
    </source>
</evidence>
<sequence length="349" mass="38324">MTSEHFLMKKERRSADAPDVGDTTLNNDMFDVIQADLEMLELTLTEAIASETALITDIGTHLVSSGGKRLRPALFLVAARGGTSFDPARAMPIAAALELVHTASLVHDDVIDEADTRRGAATANAKWGNQIAILTGDYIFARAFKLIAEKGYDSSIYVKLAQLVCTLSEGEILQDHTVYQVPKDESAYYERIRKKTADFLEICCELGAMIGGMSADDTARMAQYGQALGMAFQITDDLLDFRQTSEHIGKPAGHDLAQGYVTLPVIRALSVLDAHGRAELTALVTNPKMTEEEVARALDIVRMTDGLDYAQTQADAYLERAKNVLPEKLDERVRETCLMAADFIGRREF</sequence>